<evidence type="ECO:0000313" key="7">
    <source>
        <dbReference type="Proteomes" id="UP000037751"/>
    </source>
</evidence>
<name>A0A0M8MHD6_9BASI</name>
<dbReference type="Gene3D" id="3.30.70.330">
    <property type="match status" value="1"/>
</dbReference>
<dbReference type="SUPFAM" id="SSF54189">
    <property type="entry name" value="Ribosomal proteins S24e, L23 and L15e"/>
    <property type="match status" value="1"/>
</dbReference>
<dbReference type="VEuPathDB" id="FungiDB:Malapachy_2891"/>
<dbReference type="InterPro" id="IPR013025">
    <property type="entry name" value="Ribosomal_uL23-like"/>
</dbReference>
<organism evidence="6 7">
    <name type="scientific">Malassezia pachydermatis</name>
    <dbReference type="NCBI Taxonomy" id="77020"/>
    <lineage>
        <taxon>Eukaryota</taxon>
        <taxon>Fungi</taxon>
        <taxon>Dikarya</taxon>
        <taxon>Basidiomycota</taxon>
        <taxon>Ustilaginomycotina</taxon>
        <taxon>Malasseziomycetes</taxon>
        <taxon>Malasseziales</taxon>
        <taxon>Malasseziaceae</taxon>
        <taxon>Malassezia</taxon>
    </lineage>
</organism>
<accession>A0A0M8MHD6</accession>
<keyword evidence="2 6" id="KW-0689">Ribosomal protein</keyword>
<evidence type="ECO:0000256" key="4">
    <source>
        <dbReference type="ARBA" id="ARBA00039977"/>
    </source>
</evidence>
<dbReference type="InterPro" id="IPR012678">
    <property type="entry name" value="Ribosomal_uL23/eL15/eS24_sf"/>
</dbReference>
<dbReference type="PANTHER" id="PTHR12059">
    <property type="entry name" value="RIBOSOMAL PROTEIN L23-RELATED"/>
    <property type="match status" value="1"/>
</dbReference>
<dbReference type="GO" id="GO:0003735">
    <property type="term" value="F:structural constituent of ribosome"/>
    <property type="evidence" value="ECO:0007669"/>
    <property type="project" value="InterPro"/>
</dbReference>
<keyword evidence="3" id="KW-0687">Ribonucleoprotein</keyword>
<keyword evidence="7" id="KW-1185">Reference proteome</keyword>
<evidence type="ECO:0000256" key="3">
    <source>
        <dbReference type="ARBA" id="ARBA00023274"/>
    </source>
</evidence>
<dbReference type="GO" id="GO:0032543">
    <property type="term" value="P:mitochondrial translation"/>
    <property type="evidence" value="ECO:0007669"/>
    <property type="project" value="TreeGrafter"/>
</dbReference>
<dbReference type="Proteomes" id="UP000037751">
    <property type="component" value="Unassembled WGS sequence"/>
</dbReference>
<evidence type="ECO:0000256" key="5">
    <source>
        <dbReference type="SAM" id="MobiDB-lite"/>
    </source>
</evidence>
<dbReference type="OrthoDB" id="275582at2759"/>
<dbReference type="InterPro" id="IPR012677">
    <property type="entry name" value="Nucleotide-bd_a/b_plait_sf"/>
</dbReference>
<dbReference type="GeneID" id="28729252"/>
<comment type="similarity">
    <text evidence="1">Belongs to the universal ribosomal protein uL23 family.</text>
</comment>
<reference evidence="6 7" key="1">
    <citation type="submission" date="2015-07" db="EMBL/GenBank/DDBJ databases">
        <title>Draft Genome Sequence of Malassezia furfur CBS1878 and Malassezia pachydermatis CBS1879.</title>
        <authorList>
            <person name="Triana S."/>
            <person name="Ohm R."/>
            <person name="Gonzalez A."/>
            <person name="DeCock H."/>
            <person name="Restrepo S."/>
            <person name="Celis A."/>
        </authorList>
    </citation>
    <scope>NUCLEOTIDE SEQUENCE [LARGE SCALE GENOMIC DNA]</scope>
    <source>
        <strain evidence="6 7">CBS 1879</strain>
    </source>
</reference>
<feature type="region of interest" description="Disordered" evidence="5">
    <location>
        <begin position="425"/>
        <end position="458"/>
    </location>
</feature>
<protein>
    <recommendedName>
        <fullName evidence="4">Large ribosomal subunit protein uL23m</fullName>
    </recommendedName>
</protein>
<evidence type="ECO:0000256" key="2">
    <source>
        <dbReference type="ARBA" id="ARBA00022980"/>
    </source>
</evidence>
<sequence length="496" mass="56871">MSVLARRMQGLFVARSRVARNAARPIYSAVRGVATTTVETPVATDAVVPPTTPRVSEPARARQLLRWLWLSPSKRQELEEYVTDPAQAAMPSWFASAYDEARQYRTARSRRWLPSSERVGGDVSAFLERECEKMRSSLEQEQGIVSLAMWDAMDADEQADVVLQPMWASMTPDEREQALVRVTYECARRLGWRSGFSSGYPGAAVPKALREQGTRKTAARRALQQQEETRAWDAWQAMTPEERRVEFDTAWRLRDRSVVYIDDAPTTRLLGATAPRWYAQPQRAGTLTFLPNVSVRLVRNHTPRGQAYDVWKATFRVPLSMHKHMLRSYLLAVYGLRTTWARSMVYRSRTVFSAKKMRRVVGRDRTFKKIEVGLLEPFVFPGLTKDFLRSHLFSQEMMYEEHRLLLKMTKGRRWRSHKTVRDLSRAMDRNWEAQSAGAPDEASSGKPSAQLMVRKRSVPTARHNNILSAIAERRAERAARVQKFLDEKRSSSSSSS</sequence>
<evidence type="ECO:0000313" key="6">
    <source>
        <dbReference type="EMBL" id="KOS12486.1"/>
    </source>
</evidence>
<dbReference type="STRING" id="77020.A0A0M8MHD6"/>
<dbReference type="EMBL" id="LGAV01000012">
    <property type="protein sequence ID" value="KOS12486.1"/>
    <property type="molecule type" value="Genomic_DNA"/>
</dbReference>
<dbReference type="GO" id="GO:0005762">
    <property type="term" value="C:mitochondrial large ribosomal subunit"/>
    <property type="evidence" value="ECO:0007669"/>
    <property type="project" value="TreeGrafter"/>
</dbReference>
<gene>
    <name evidence="6" type="ORF">Malapachy_2891</name>
</gene>
<comment type="caution">
    <text evidence="6">The sequence shown here is derived from an EMBL/GenBank/DDBJ whole genome shotgun (WGS) entry which is preliminary data.</text>
</comment>
<dbReference type="PANTHER" id="PTHR12059:SF5">
    <property type="entry name" value="LARGE RIBOSOMAL SUBUNIT PROTEIN UL23M"/>
    <property type="match status" value="1"/>
</dbReference>
<proteinExistence type="inferred from homology"/>
<evidence type="ECO:0000256" key="1">
    <source>
        <dbReference type="ARBA" id="ARBA00006700"/>
    </source>
</evidence>
<dbReference type="RefSeq" id="XP_017990118.1">
    <property type="nucleotide sequence ID" value="XM_018137376.1"/>
</dbReference>
<dbReference type="AlphaFoldDB" id="A0A0M8MHD6"/>